<dbReference type="Gene3D" id="3.30.56.10">
    <property type="match status" value="2"/>
</dbReference>
<evidence type="ECO:0000259" key="18">
    <source>
        <dbReference type="PROSITE" id="PS51447"/>
    </source>
</evidence>
<dbReference type="InterPro" id="IPR041616">
    <property type="entry name" value="PheRS_beta_core"/>
</dbReference>
<keyword evidence="5 16" id="KW-0820">tRNA-binding</keyword>
<dbReference type="PANTHER" id="PTHR10947">
    <property type="entry name" value="PHENYLALANYL-TRNA SYNTHETASE BETA CHAIN AND LEUCINE-RICH REPEAT-CONTAINING PROTEIN 47"/>
    <property type="match status" value="1"/>
</dbReference>
<dbReference type="NCBIfam" id="TIGR00472">
    <property type="entry name" value="pheT_bact"/>
    <property type="match status" value="1"/>
</dbReference>
<evidence type="ECO:0000256" key="2">
    <source>
        <dbReference type="ARBA" id="ARBA00008653"/>
    </source>
</evidence>
<dbReference type="SMART" id="SM00874">
    <property type="entry name" value="B5"/>
    <property type="match status" value="1"/>
</dbReference>
<dbReference type="Proteomes" id="UP000742786">
    <property type="component" value="Unassembled WGS sequence"/>
</dbReference>
<dbReference type="Gene3D" id="3.30.70.380">
    <property type="entry name" value="Ferrodoxin-fold anticodon-binding domain"/>
    <property type="match status" value="1"/>
</dbReference>
<dbReference type="Pfam" id="PF03484">
    <property type="entry name" value="B5"/>
    <property type="match status" value="1"/>
</dbReference>
<comment type="catalytic activity">
    <reaction evidence="14 15">
        <text>tRNA(Phe) + L-phenylalanine + ATP = L-phenylalanyl-tRNA(Phe) + AMP + diphosphate + H(+)</text>
        <dbReference type="Rhea" id="RHEA:19413"/>
        <dbReference type="Rhea" id="RHEA-COMP:9668"/>
        <dbReference type="Rhea" id="RHEA-COMP:9699"/>
        <dbReference type="ChEBI" id="CHEBI:15378"/>
        <dbReference type="ChEBI" id="CHEBI:30616"/>
        <dbReference type="ChEBI" id="CHEBI:33019"/>
        <dbReference type="ChEBI" id="CHEBI:58095"/>
        <dbReference type="ChEBI" id="CHEBI:78442"/>
        <dbReference type="ChEBI" id="CHEBI:78531"/>
        <dbReference type="ChEBI" id="CHEBI:456215"/>
        <dbReference type="EC" id="6.1.1.20"/>
    </reaction>
</comment>
<dbReference type="Gene3D" id="3.50.40.10">
    <property type="entry name" value="Phenylalanyl-trna Synthetase, Chain B, domain 3"/>
    <property type="match status" value="1"/>
</dbReference>
<evidence type="ECO:0000256" key="15">
    <source>
        <dbReference type="HAMAP-Rule" id="MF_00283"/>
    </source>
</evidence>
<keyword evidence="7 15" id="KW-0479">Metal-binding</keyword>
<dbReference type="SUPFAM" id="SSF46955">
    <property type="entry name" value="Putative DNA-binding domain"/>
    <property type="match status" value="1"/>
</dbReference>
<keyword evidence="13 15" id="KW-0030">Aminoacyl-tRNA synthetase</keyword>
<evidence type="ECO:0000256" key="5">
    <source>
        <dbReference type="ARBA" id="ARBA00022555"/>
    </source>
</evidence>
<dbReference type="InterPro" id="IPR012340">
    <property type="entry name" value="NA-bd_OB-fold"/>
</dbReference>
<reference evidence="20" key="1">
    <citation type="submission" date="2021-04" db="EMBL/GenBank/DDBJ databases">
        <authorList>
            <person name="Hornung B."/>
        </authorList>
    </citation>
    <scope>NUCLEOTIDE SEQUENCE</scope>
    <source>
        <strain evidence="20">G5G6</strain>
    </source>
</reference>
<dbReference type="InterPro" id="IPR020825">
    <property type="entry name" value="Phe-tRNA_synthase-like_B3/B4"/>
</dbReference>
<dbReference type="GO" id="GO:0004826">
    <property type="term" value="F:phenylalanine-tRNA ligase activity"/>
    <property type="evidence" value="ECO:0007669"/>
    <property type="project" value="UniProtKB-UniRule"/>
</dbReference>
<evidence type="ECO:0000256" key="1">
    <source>
        <dbReference type="ARBA" id="ARBA00004496"/>
    </source>
</evidence>
<feature type="binding site" evidence="15">
    <location>
        <position position="459"/>
    </location>
    <ligand>
        <name>Mg(2+)</name>
        <dbReference type="ChEBI" id="CHEBI:18420"/>
        <note>shared with alpha subunit</note>
    </ligand>
</feature>
<dbReference type="InterPro" id="IPR004532">
    <property type="entry name" value="Phe-tRNA-ligase_IIc_bsu_bact"/>
</dbReference>
<dbReference type="Gene3D" id="2.40.50.140">
    <property type="entry name" value="Nucleic acid-binding proteins"/>
    <property type="match status" value="1"/>
</dbReference>
<comment type="cofactor">
    <cofactor evidence="15">
        <name>Mg(2+)</name>
        <dbReference type="ChEBI" id="CHEBI:18420"/>
    </cofactor>
    <text evidence="15">Binds 2 magnesium ions per tetramer.</text>
</comment>
<evidence type="ECO:0000256" key="10">
    <source>
        <dbReference type="ARBA" id="ARBA00022842"/>
    </source>
</evidence>
<evidence type="ECO:0000313" key="20">
    <source>
        <dbReference type="EMBL" id="CAG4883922.1"/>
    </source>
</evidence>
<evidence type="ECO:0000313" key="21">
    <source>
        <dbReference type="Proteomes" id="UP000742786"/>
    </source>
</evidence>
<dbReference type="SUPFAM" id="SSF54991">
    <property type="entry name" value="Anticodon-binding domain of PheRS"/>
    <property type="match status" value="1"/>
</dbReference>
<dbReference type="CDD" id="cd00769">
    <property type="entry name" value="PheRS_beta_core"/>
    <property type="match status" value="1"/>
</dbReference>
<dbReference type="FunFam" id="2.40.50.140:FF:000045">
    <property type="entry name" value="Phenylalanine--tRNA ligase beta subunit"/>
    <property type="match status" value="1"/>
</dbReference>
<feature type="binding site" evidence="15">
    <location>
        <position position="462"/>
    </location>
    <ligand>
        <name>Mg(2+)</name>
        <dbReference type="ChEBI" id="CHEBI:18420"/>
        <note>shared with alpha subunit</note>
    </ligand>
</feature>
<dbReference type="InterPro" id="IPR036690">
    <property type="entry name" value="Fdx_antiC-bd_sf"/>
</dbReference>
<dbReference type="Pfam" id="PF03147">
    <property type="entry name" value="FDX-ACB"/>
    <property type="match status" value="1"/>
</dbReference>
<evidence type="ECO:0000256" key="4">
    <source>
        <dbReference type="ARBA" id="ARBA00022490"/>
    </source>
</evidence>
<evidence type="ECO:0000259" key="19">
    <source>
        <dbReference type="PROSITE" id="PS51483"/>
    </source>
</evidence>
<proteinExistence type="inferred from homology"/>
<dbReference type="CDD" id="cd02796">
    <property type="entry name" value="tRNA_bind_bactPheRS"/>
    <property type="match status" value="1"/>
</dbReference>
<dbReference type="GO" id="GO:0009328">
    <property type="term" value="C:phenylalanine-tRNA ligase complex"/>
    <property type="evidence" value="ECO:0007669"/>
    <property type="project" value="TreeGrafter"/>
</dbReference>
<evidence type="ECO:0000259" key="17">
    <source>
        <dbReference type="PROSITE" id="PS50886"/>
    </source>
</evidence>
<sequence>MQFSESWLRSFVNPSLDSEALSHLLTMAGLEVEEMHPVAPAFEKVVVAHVLSAEKHPDADKLKLCKVDVGQGDPLQIVCGAPNVAAGLRVPCALIGAKLPGIEIRQAKVRGIESFGMLCSAKELGIAADASGLLILSADAPTGKSVREVLDLDDRLFTIKLTPNRADCLSLSGVAREVAALTGASLQLPAIEPVVASATETRKVVLDAPAACPRYCGRVIRGIDAVAATPVWMRQRLERSGLRSISAVVDITNYVMLELGQPLHAFDDARLNGAIHVRYPAPDEALLLLNEQTIKPSADTLLIADEARVLALAGIMGGEDSGVTAATRDVFLESAFFAPAAIAGKARVYGFSSDASHRFERGVDFTLQRDAIERATQLILDICGGNAGPVVEAFTPEHLPQRPEVILRPQKLASLIGVDFTAAQIEGFLSKLGFIFRKEGNAFVVNPPARRFDIEIEQDLIEEVARLFGYDNIPARPPQASAIMLDATERQRDAMAVRHAVVACGYREVVNFSFVDAAWEADFCANTSPVTLANPIASQMSVMRSSLIGGLVANLSTNRKRQIERVRVFEIGRCFSHDDQGEPVPGFAQPTRLAGLCAGTALPEQWGAASRPIDFFDAKADVESLFESGALRWERASHPALHPGRAANAMLGGRCIGVVGELHPRWVQKYELVTAPVAFEIELDALLQAEVPAYRPVSNFPAVVRDVALTVDHGLAWQSLQETLRKAAPALVSRIELFDVYAGKGITEGRKSLAFRIVMQDTQRTLEDAEVDAVVASIVAIAEREFAAELRR</sequence>
<dbReference type="PROSITE" id="PS51447">
    <property type="entry name" value="FDX_ACB"/>
    <property type="match status" value="1"/>
</dbReference>
<dbReference type="Pfam" id="PF17759">
    <property type="entry name" value="tRNA_synthFbeta"/>
    <property type="match status" value="1"/>
</dbReference>
<dbReference type="Gene3D" id="3.30.930.10">
    <property type="entry name" value="Bira Bifunctional Protein, Domain 2"/>
    <property type="match status" value="1"/>
</dbReference>
<dbReference type="SUPFAM" id="SSF50249">
    <property type="entry name" value="Nucleic acid-binding proteins"/>
    <property type="match status" value="1"/>
</dbReference>
<evidence type="ECO:0000256" key="3">
    <source>
        <dbReference type="ARBA" id="ARBA00011209"/>
    </source>
</evidence>
<dbReference type="FunFam" id="3.30.70.380:FF:000001">
    <property type="entry name" value="Phenylalanine--tRNA ligase beta subunit"/>
    <property type="match status" value="1"/>
</dbReference>
<dbReference type="InterPro" id="IPR005121">
    <property type="entry name" value="Fdx_antiC-bd"/>
</dbReference>
<keyword evidence="11 16" id="KW-0694">RNA-binding</keyword>
<dbReference type="FunFam" id="3.50.40.10:FF:000001">
    <property type="entry name" value="Phenylalanine--tRNA ligase beta subunit"/>
    <property type="match status" value="1"/>
</dbReference>
<dbReference type="NCBIfam" id="NF045760">
    <property type="entry name" value="YtpR"/>
    <property type="match status" value="1"/>
</dbReference>
<evidence type="ECO:0000256" key="8">
    <source>
        <dbReference type="ARBA" id="ARBA00022741"/>
    </source>
</evidence>
<dbReference type="HAMAP" id="MF_00283">
    <property type="entry name" value="Phe_tRNA_synth_beta1"/>
    <property type="match status" value="1"/>
</dbReference>
<keyword evidence="21" id="KW-1185">Reference proteome</keyword>
<dbReference type="PROSITE" id="PS50886">
    <property type="entry name" value="TRBD"/>
    <property type="match status" value="1"/>
</dbReference>
<keyword evidence="10 15" id="KW-0460">Magnesium</keyword>
<evidence type="ECO:0000256" key="16">
    <source>
        <dbReference type="PROSITE-ProRule" id="PRU00209"/>
    </source>
</evidence>
<dbReference type="FunFam" id="3.30.930.10:FF:000022">
    <property type="entry name" value="Phenylalanine--tRNA ligase beta subunit"/>
    <property type="match status" value="1"/>
</dbReference>
<dbReference type="SUPFAM" id="SSF56037">
    <property type="entry name" value="PheT/TilS domain"/>
    <property type="match status" value="1"/>
</dbReference>
<keyword evidence="12 15" id="KW-0648">Protein biosynthesis</keyword>
<dbReference type="InterPro" id="IPR045864">
    <property type="entry name" value="aa-tRNA-synth_II/BPL/LPL"/>
</dbReference>
<dbReference type="EMBL" id="CAJQUM010000001">
    <property type="protein sequence ID" value="CAG4883922.1"/>
    <property type="molecule type" value="Genomic_DNA"/>
</dbReference>
<comment type="similarity">
    <text evidence="2 15">Belongs to the phenylalanyl-tRNA synthetase beta subunit family. Type 1 subfamily.</text>
</comment>
<dbReference type="Pfam" id="PF01588">
    <property type="entry name" value="tRNA_bind"/>
    <property type="match status" value="1"/>
</dbReference>
<dbReference type="SMART" id="SM00896">
    <property type="entry name" value="FDX-ACB"/>
    <property type="match status" value="1"/>
</dbReference>
<evidence type="ECO:0000256" key="9">
    <source>
        <dbReference type="ARBA" id="ARBA00022840"/>
    </source>
</evidence>
<evidence type="ECO:0000256" key="7">
    <source>
        <dbReference type="ARBA" id="ARBA00022723"/>
    </source>
</evidence>
<dbReference type="PANTHER" id="PTHR10947:SF0">
    <property type="entry name" value="PHENYLALANINE--TRNA LIGASE BETA SUBUNIT"/>
    <property type="match status" value="1"/>
</dbReference>
<dbReference type="SUPFAM" id="SSF55681">
    <property type="entry name" value="Class II aaRS and biotin synthetases"/>
    <property type="match status" value="1"/>
</dbReference>
<organism evidence="20 21">
    <name type="scientific">Georgfuchsia toluolica</name>
    <dbReference type="NCBI Taxonomy" id="424218"/>
    <lineage>
        <taxon>Bacteria</taxon>
        <taxon>Pseudomonadati</taxon>
        <taxon>Pseudomonadota</taxon>
        <taxon>Betaproteobacteria</taxon>
        <taxon>Nitrosomonadales</taxon>
        <taxon>Sterolibacteriaceae</taxon>
        <taxon>Georgfuchsia</taxon>
    </lineage>
</organism>
<feature type="binding site" evidence="15">
    <location>
        <position position="453"/>
    </location>
    <ligand>
        <name>Mg(2+)</name>
        <dbReference type="ChEBI" id="CHEBI:18420"/>
        <note>shared with alpha subunit</note>
    </ligand>
</feature>
<keyword evidence="6 15" id="KW-0436">Ligase</keyword>
<dbReference type="InterPro" id="IPR002547">
    <property type="entry name" value="tRNA-bd_dom"/>
</dbReference>
<keyword evidence="8 15" id="KW-0547">Nucleotide-binding</keyword>
<dbReference type="RefSeq" id="WP_220635828.1">
    <property type="nucleotide sequence ID" value="NZ_CAJQUM010000001.1"/>
</dbReference>
<name>A0A916J4Q5_9PROT</name>
<comment type="subcellular location">
    <subcellularLocation>
        <location evidence="1 15">Cytoplasm</location>
    </subcellularLocation>
</comment>
<comment type="subunit">
    <text evidence="3 15">Tetramer of two alpha and two beta subunits.</text>
</comment>
<dbReference type="InterPro" id="IPR009061">
    <property type="entry name" value="DNA-bd_dom_put_sf"/>
</dbReference>
<keyword evidence="9 15" id="KW-0067">ATP-binding</keyword>
<accession>A0A916J4Q5</accession>
<comment type="caution">
    <text evidence="20">The sequence shown here is derived from an EMBL/GenBank/DDBJ whole genome shotgun (WGS) entry which is preliminary data.</text>
</comment>
<evidence type="ECO:0000256" key="11">
    <source>
        <dbReference type="ARBA" id="ARBA00022884"/>
    </source>
</evidence>
<dbReference type="AlphaFoldDB" id="A0A916J4Q5"/>
<evidence type="ECO:0000256" key="6">
    <source>
        <dbReference type="ARBA" id="ARBA00022598"/>
    </source>
</evidence>
<dbReference type="GO" id="GO:0005524">
    <property type="term" value="F:ATP binding"/>
    <property type="evidence" value="ECO:0007669"/>
    <property type="project" value="UniProtKB-UniRule"/>
</dbReference>
<dbReference type="GO" id="GO:0000049">
    <property type="term" value="F:tRNA binding"/>
    <property type="evidence" value="ECO:0007669"/>
    <property type="project" value="UniProtKB-UniRule"/>
</dbReference>
<dbReference type="EC" id="6.1.1.20" evidence="15"/>
<dbReference type="InterPro" id="IPR005146">
    <property type="entry name" value="B3/B4_tRNA-bd"/>
</dbReference>
<evidence type="ECO:0000256" key="13">
    <source>
        <dbReference type="ARBA" id="ARBA00023146"/>
    </source>
</evidence>
<feature type="domain" description="B5" evidence="19">
    <location>
        <begin position="400"/>
        <end position="475"/>
    </location>
</feature>
<evidence type="ECO:0000256" key="12">
    <source>
        <dbReference type="ARBA" id="ARBA00022917"/>
    </source>
</evidence>
<protein>
    <recommendedName>
        <fullName evidence="15">Phenylalanine--tRNA ligase beta subunit</fullName>
        <ecNumber evidence="15">6.1.1.20</ecNumber>
    </recommendedName>
    <alternativeName>
        <fullName evidence="15">Phenylalanyl-tRNA synthetase beta subunit</fullName>
        <shortName evidence="15">PheRS</shortName>
    </alternativeName>
</protein>
<keyword evidence="4 15" id="KW-0963">Cytoplasm</keyword>
<feature type="domain" description="FDX-ACB" evidence="18">
    <location>
        <begin position="698"/>
        <end position="791"/>
    </location>
</feature>
<dbReference type="InterPro" id="IPR005147">
    <property type="entry name" value="tRNA_synthase_B5-dom"/>
</dbReference>
<evidence type="ECO:0000256" key="14">
    <source>
        <dbReference type="ARBA" id="ARBA00049255"/>
    </source>
</evidence>
<dbReference type="GO" id="GO:0000287">
    <property type="term" value="F:magnesium ion binding"/>
    <property type="evidence" value="ECO:0007669"/>
    <property type="project" value="UniProtKB-UniRule"/>
</dbReference>
<feature type="binding site" evidence="15">
    <location>
        <position position="463"/>
    </location>
    <ligand>
        <name>Mg(2+)</name>
        <dbReference type="ChEBI" id="CHEBI:18420"/>
        <note>shared with alpha subunit</note>
    </ligand>
</feature>
<gene>
    <name evidence="15 20" type="primary">pheT</name>
    <name evidence="20" type="ORF">GTOL_11805</name>
</gene>
<dbReference type="GO" id="GO:0006432">
    <property type="term" value="P:phenylalanyl-tRNA aminoacylation"/>
    <property type="evidence" value="ECO:0007669"/>
    <property type="project" value="UniProtKB-UniRule"/>
</dbReference>
<dbReference type="PROSITE" id="PS51483">
    <property type="entry name" value="B5"/>
    <property type="match status" value="1"/>
</dbReference>
<dbReference type="SMART" id="SM00873">
    <property type="entry name" value="B3_4"/>
    <property type="match status" value="1"/>
</dbReference>
<dbReference type="InterPro" id="IPR045060">
    <property type="entry name" value="Phe-tRNA-ligase_IIc_bsu"/>
</dbReference>
<dbReference type="FunFam" id="3.30.56.10:FF:000002">
    <property type="entry name" value="Phenylalanine--tRNA ligase beta subunit"/>
    <property type="match status" value="1"/>
</dbReference>
<dbReference type="InterPro" id="IPR033714">
    <property type="entry name" value="tRNA_bind_bactPheRS"/>
</dbReference>
<dbReference type="Pfam" id="PF03483">
    <property type="entry name" value="B3_4"/>
    <property type="match status" value="1"/>
</dbReference>
<feature type="domain" description="TRNA-binding" evidence="17">
    <location>
        <begin position="39"/>
        <end position="147"/>
    </location>
</feature>